<evidence type="ECO:0000256" key="9">
    <source>
        <dbReference type="SAM" id="MobiDB-lite"/>
    </source>
</evidence>
<keyword evidence="8" id="KW-0966">Cell projection</keyword>
<evidence type="ECO:0000256" key="6">
    <source>
        <dbReference type="ARBA" id="ARBA00023069"/>
    </source>
</evidence>
<feature type="compositionally biased region" description="Basic and acidic residues" evidence="9">
    <location>
        <begin position="1"/>
        <end position="19"/>
    </location>
</feature>
<evidence type="ECO:0000256" key="1">
    <source>
        <dbReference type="ARBA" id="ARBA00004120"/>
    </source>
</evidence>
<evidence type="ECO:0000256" key="8">
    <source>
        <dbReference type="ARBA" id="ARBA00023273"/>
    </source>
</evidence>
<keyword evidence="5" id="KW-0963">Cytoplasm</keyword>
<dbReference type="GO" id="GO:0030992">
    <property type="term" value="C:intraciliary transport particle B"/>
    <property type="evidence" value="ECO:0007669"/>
    <property type="project" value="TreeGrafter"/>
</dbReference>
<dbReference type="GO" id="GO:0042073">
    <property type="term" value="P:intraciliary transport"/>
    <property type="evidence" value="ECO:0007669"/>
    <property type="project" value="InterPro"/>
</dbReference>
<dbReference type="EMBL" id="LR023090">
    <property type="protein sequence ID" value="SVE92709.1"/>
    <property type="molecule type" value="mRNA"/>
</dbReference>
<sequence>MELLKEEKDTDDINNKGEEEWSDADDQATKAEDEHHPLNQTTDSVERDLDEMFDPKDDSIGDQQDAQDDEDNTGNTDLYDLIEFNGVNVPPQIRELFYHITKYRPQILEMETKLKPFLPDFIPAVGDPDAFLKVDRPDGNPELLGLTVIDEPSLNQSDPSVLDLRLRSIYKRSSSKTLVARTVEDGNKAKAIEKWIKDINELHRSKPLPSVVYHLPLPDIDTLLQEWNSEVEDVLGEEDHYVKARYKAALEPLYPDEITGKPWYTVCGNLVSKKEEAQEYKYEKLLAQQFYGRFADSQIIAVFHQNCENAREQMKINQMLHGYNMKMVFGSKKIATMALVGTEFESVLRLHIGRTCYMCCKDLQVSKMLKFTKKMKNYVLLGGIVQRRLLTKNQLIWCATLPDIDTLRAELCSILNSSASQISQALVHHQQTLTQALHQHYESSEKEKI</sequence>
<name>A0A4Y7NHM3_9CRUS</name>
<evidence type="ECO:0000256" key="3">
    <source>
        <dbReference type="ARBA" id="ARBA00008889"/>
    </source>
</evidence>
<dbReference type="GO" id="GO:0031514">
    <property type="term" value="C:motile cilium"/>
    <property type="evidence" value="ECO:0007669"/>
    <property type="project" value="TreeGrafter"/>
</dbReference>
<comment type="similarity">
    <text evidence="2">Belongs to the IFT46 family.</text>
</comment>
<keyword evidence="7" id="KW-0206">Cytoskeleton</keyword>
<dbReference type="GO" id="GO:0005815">
    <property type="term" value="C:microtubule organizing center"/>
    <property type="evidence" value="ECO:0007669"/>
    <property type="project" value="TreeGrafter"/>
</dbReference>
<dbReference type="PANTHER" id="PTHR13376:SF0">
    <property type="entry name" value="INTRAFLAGELLAR TRANSPORT PROTEIN 46 HOMOLOG"/>
    <property type="match status" value="1"/>
</dbReference>
<feature type="compositionally biased region" description="Basic and acidic residues" evidence="9">
    <location>
        <begin position="27"/>
        <end position="37"/>
    </location>
</feature>
<accession>A0A4Y7NHM3</accession>
<gene>
    <name evidence="10" type="primary">EOG090X0FP3</name>
</gene>
<dbReference type="PANTHER" id="PTHR13376">
    <property type="entry name" value="INTRAFLAGELLAR TRANSPORT PROTEIN 46 HOMOLOG"/>
    <property type="match status" value="1"/>
</dbReference>
<keyword evidence="6" id="KW-0969">Cilium</keyword>
<proteinExistence type="evidence at transcript level"/>
<reference evidence="10" key="1">
    <citation type="submission" date="2018-08" db="EMBL/GenBank/DDBJ databases">
        <authorList>
            <person name="Cornetti L."/>
        </authorList>
    </citation>
    <scope>NUCLEOTIDE SEQUENCE</scope>
    <source>
        <strain evidence="10">CH-H-2</strain>
    </source>
</reference>
<protein>
    <recommendedName>
        <fullName evidence="4">Intraflagellar transport protein 46 homolog</fullName>
    </recommendedName>
</protein>
<dbReference type="Pfam" id="PF12317">
    <property type="entry name" value="IFT46_B_C"/>
    <property type="match status" value="1"/>
</dbReference>
<dbReference type="InterPro" id="IPR022088">
    <property type="entry name" value="Intraflagellar_transp_cmplxB"/>
</dbReference>
<dbReference type="AlphaFoldDB" id="A0A4Y7NHM3"/>
<evidence type="ECO:0000256" key="4">
    <source>
        <dbReference type="ARBA" id="ARBA00017206"/>
    </source>
</evidence>
<evidence type="ECO:0000313" key="10">
    <source>
        <dbReference type="EMBL" id="SVE92709.1"/>
    </source>
</evidence>
<evidence type="ECO:0000256" key="7">
    <source>
        <dbReference type="ARBA" id="ARBA00023212"/>
    </source>
</evidence>
<dbReference type="InterPro" id="IPR043141">
    <property type="entry name" value="Ribosomal_uL10-like_sf"/>
</dbReference>
<evidence type="ECO:0000256" key="2">
    <source>
        <dbReference type="ARBA" id="ARBA00007700"/>
    </source>
</evidence>
<organism evidence="10">
    <name type="scientific">Megafenestra aurita</name>
    <dbReference type="NCBI Taxonomy" id="2291010"/>
    <lineage>
        <taxon>Eukaryota</taxon>
        <taxon>Metazoa</taxon>
        <taxon>Ecdysozoa</taxon>
        <taxon>Arthropoda</taxon>
        <taxon>Crustacea</taxon>
        <taxon>Branchiopoda</taxon>
        <taxon>Diplostraca</taxon>
        <taxon>Cladocera</taxon>
        <taxon>Anomopoda</taxon>
        <taxon>Daphniidae</taxon>
        <taxon>Megafenestra</taxon>
    </lineage>
</organism>
<dbReference type="SUPFAM" id="SSF160369">
    <property type="entry name" value="Ribosomal protein L10-like"/>
    <property type="match status" value="1"/>
</dbReference>
<dbReference type="GO" id="GO:0060271">
    <property type="term" value="P:cilium assembly"/>
    <property type="evidence" value="ECO:0007669"/>
    <property type="project" value="TreeGrafter"/>
</dbReference>
<comment type="similarity">
    <text evidence="3">Belongs to the universal ribosomal protein uL10 family.</text>
</comment>
<comment type="subcellular location">
    <subcellularLocation>
        <location evidence="1">Cytoplasm</location>
        <location evidence="1">Cytoskeleton</location>
        <location evidence="1">Cilium basal body</location>
    </subcellularLocation>
</comment>
<evidence type="ECO:0000256" key="5">
    <source>
        <dbReference type="ARBA" id="ARBA00022490"/>
    </source>
</evidence>
<dbReference type="Gene3D" id="3.30.70.1730">
    <property type="match status" value="1"/>
</dbReference>
<feature type="region of interest" description="Disordered" evidence="9">
    <location>
        <begin position="1"/>
        <end position="77"/>
    </location>
</feature>